<keyword evidence="4" id="KW-1185">Reference proteome</keyword>
<dbReference type="CDD" id="cd00293">
    <property type="entry name" value="USP-like"/>
    <property type="match status" value="1"/>
</dbReference>
<dbReference type="PANTHER" id="PTHR46268:SF6">
    <property type="entry name" value="UNIVERSAL STRESS PROTEIN UP12"/>
    <property type="match status" value="1"/>
</dbReference>
<dbReference type="RefSeq" id="WP_171090186.1">
    <property type="nucleotide sequence ID" value="NZ_CP053069.1"/>
</dbReference>
<dbReference type="InterPro" id="IPR006016">
    <property type="entry name" value="UspA"/>
</dbReference>
<dbReference type="InterPro" id="IPR006015">
    <property type="entry name" value="Universal_stress_UspA"/>
</dbReference>
<dbReference type="PRINTS" id="PR01438">
    <property type="entry name" value="UNVRSLSTRESS"/>
</dbReference>
<evidence type="ECO:0000259" key="2">
    <source>
        <dbReference type="Pfam" id="PF00582"/>
    </source>
</evidence>
<protein>
    <recommendedName>
        <fullName evidence="2">UspA domain-containing protein</fullName>
    </recommendedName>
</protein>
<evidence type="ECO:0000313" key="4">
    <source>
        <dbReference type="Proteomes" id="UP000501534"/>
    </source>
</evidence>
<dbReference type="InterPro" id="IPR014729">
    <property type="entry name" value="Rossmann-like_a/b/a_fold"/>
</dbReference>
<name>A0A6M4GSD6_9PROT</name>
<evidence type="ECO:0000256" key="1">
    <source>
        <dbReference type="ARBA" id="ARBA00008791"/>
    </source>
</evidence>
<feature type="domain" description="UspA" evidence="2">
    <location>
        <begin position="2"/>
        <end position="141"/>
    </location>
</feature>
<proteinExistence type="inferred from homology"/>
<dbReference type="Proteomes" id="UP000501534">
    <property type="component" value="Chromosome"/>
</dbReference>
<dbReference type="Gene3D" id="3.40.50.620">
    <property type="entry name" value="HUPs"/>
    <property type="match status" value="1"/>
</dbReference>
<sequence length="141" mass="14803">MKILLAADGSVHTERAAKHLAWFAGELAKPPEIHLLNVHAPVPYAKAAATAGAEAVNRYHKEECEAALAVGGAVLRGASIAFEQHWVAGDVAKEIDNFAIKNGIDLIVMGSHGHGQLRNLALGSTADAVLRGTQCPVTVVR</sequence>
<dbReference type="KEGG" id="uru:DSM104443_01057"/>
<dbReference type="EMBL" id="CP053069">
    <property type="protein sequence ID" value="QJR10006.1"/>
    <property type="molecule type" value="Genomic_DNA"/>
</dbReference>
<dbReference type="SUPFAM" id="SSF52402">
    <property type="entry name" value="Adenine nucleotide alpha hydrolases-like"/>
    <property type="match status" value="1"/>
</dbReference>
<dbReference type="PANTHER" id="PTHR46268">
    <property type="entry name" value="STRESS RESPONSE PROTEIN NHAX"/>
    <property type="match status" value="1"/>
</dbReference>
<evidence type="ECO:0000313" key="3">
    <source>
        <dbReference type="EMBL" id="QJR10006.1"/>
    </source>
</evidence>
<dbReference type="Pfam" id="PF00582">
    <property type="entry name" value="Usp"/>
    <property type="match status" value="1"/>
</dbReference>
<dbReference type="AlphaFoldDB" id="A0A6M4GSD6"/>
<gene>
    <name evidence="3" type="ORF">DSM104443_01057</name>
</gene>
<organism evidence="3 4">
    <name type="scientific">Usitatibacter rugosus</name>
    <dbReference type="NCBI Taxonomy" id="2732067"/>
    <lineage>
        <taxon>Bacteria</taxon>
        <taxon>Pseudomonadati</taxon>
        <taxon>Pseudomonadota</taxon>
        <taxon>Betaproteobacteria</taxon>
        <taxon>Nitrosomonadales</taxon>
        <taxon>Usitatibacteraceae</taxon>
        <taxon>Usitatibacter</taxon>
    </lineage>
</organism>
<reference evidence="3 4" key="1">
    <citation type="submission" date="2020-04" db="EMBL/GenBank/DDBJ databases">
        <title>Usitatibacter rugosus gen. nov., sp. nov. and Usitatibacter palustris sp. nov., novel members of Usitatibacteraceae fam. nov. within the order Nitrosomonadales isolated from soil.</title>
        <authorList>
            <person name="Huber K.J."/>
            <person name="Neumann-Schaal M."/>
            <person name="Geppert A."/>
            <person name="Luckner M."/>
            <person name="Wanner G."/>
            <person name="Overmann J."/>
        </authorList>
    </citation>
    <scope>NUCLEOTIDE SEQUENCE [LARGE SCALE GENOMIC DNA]</scope>
    <source>
        <strain evidence="3 4">0125_3</strain>
    </source>
</reference>
<comment type="similarity">
    <text evidence="1">Belongs to the universal stress protein A family.</text>
</comment>
<accession>A0A6M4GSD6</accession>